<dbReference type="Proteomes" id="UP001595796">
    <property type="component" value="Unassembled WGS sequence"/>
</dbReference>
<evidence type="ECO:0000313" key="2">
    <source>
        <dbReference type="Proteomes" id="UP001595796"/>
    </source>
</evidence>
<accession>A0ABV9Z3F6</accession>
<sequence>MTSYVMKNLQVDLVGNTASVCISCDGGKGPTVINMNFPMHVSSQLGEKDLRALTRDKVKLVLTRALECIQQEA</sequence>
<organism evidence="1 2">
    <name type="scientific">Flaviflagellibacter deserti</name>
    <dbReference type="NCBI Taxonomy" id="2267266"/>
    <lineage>
        <taxon>Bacteria</taxon>
        <taxon>Pseudomonadati</taxon>
        <taxon>Pseudomonadota</taxon>
        <taxon>Alphaproteobacteria</taxon>
        <taxon>Hyphomicrobiales</taxon>
        <taxon>Flaviflagellibacter</taxon>
    </lineage>
</organism>
<comment type="caution">
    <text evidence="1">The sequence shown here is derived from an EMBL/GenBank/DDBJ whole genome shotgun (WGS) entry which is preliminary data.</text>
</comment>
<dbReference type="RefSeq" id="WP_114958337.1">
    <property type="nucleotide sequence ID" value="NZ_JBHSJF010000008.1"/>
</dbReference>
<protein>
    <submittedName>
        <fullName evidence="1">Uncharacterized protein</fullName>
    </submittedName>
</protein>
<name>A0ABV9Z3F6_9HYPH</name>
<keyword evidence="2" id="KW-1185">Reference proteome</keyword>
<reference evidence="2" key="1">
    <citation type="journal article" date="2019" name="Int. J. Syst. Evol. Microbiol.">
        <title>The Global Catalogue of Microorganisms (GCM) 10K type strain sequencing project: providing services to taxonomists for standard genome sequencing and annotation.</title>
        <authorList>
            <consortium name="The Broad Institute Genomics Platform"/>
            <consortium name="The Broad Institute Genome Sequencing Center for Infectious Disease"/>
            <person name="Wu L."/>
            <person name="Ma J."/>
        </authorList>
    </citation>
    <scope>NUCLEOTIDE SEQUENCE [LARGE SCALE GENOMIC DNA]</scope>
    <source>
        <strain evidence="2">CGMCC 1.16444</strain>
    </source>
</reference>
<gene>
    <name evidence="1" type="ORF">ACFPFW_15985</name>
</gene>
<dbReference type="EMBL" id="JBHSJF010000008">
    <property type="protein sequence ID" value="MFC5069518.1"/>
    <property type="molecule type" value="Genomic_DNA"/>
</dbReference>
<evidence type="ECO:0000313" key="1">
    <source>
        <dbReference type="EMBL" id="MFC5069518.1"/>
    </source>
</evidence>
<proteinExistence type="predicted"/>